<dbReference type="GO" id="GO:0003677">
    <property type="term" value="F:DNA binding"/>
    <property type="evidence" value="ECO:0007669"/>
    <property type="project" value="UniProtKB-KW"/>
</dbReference>
<proteinExistence type="predicted"/>
<sequence>MNLHNSLSISLKIQERIDPSRRDEPAKFYVQAIQTGKTDLRRLAYLISSQSTVRQADCLAVLDGLVLNMMDELSQGRAVELGDIGTFRVAVTSNGSATPEEVNVSNIRFSRLNYRPSRVFKKWLKTLNFSIMS</sequence>
<dbReference type="InterPro" id="IPR005902">
    <property type="entry name" value="HU_DNA-bd_put"/>
</dbReference>
<accession>A0A9X4MX46</accession>
<dbReference type="InterPro" id="IPR041607">
    <property type="entry name" value="HU-HIG"/>
</dbReference>
<feature type="domain" description="HU" evidence="2">
    <location>
        <begin position="8"/>
        <end position="129"/>
    </location>
</feature>
<name>A0A9X4MX46_9FLAO</name>
<evidence type="ECO:0000313" key="3">
    <source>
        <dbReference type="EMBL" id="MDG4945723.1"/>
    </source>
</evidence>
<dbReference type="AlphaFoldDB" id="A0A9X4MX46"/>
<dbReference type="InterPro" id="IPR010992">
    <property type="entry name" value="IHF-like_DNA-bd_dom_sf"/>
</dbReference>
<dbReference type="SUPFAM" id="SSF47729">
    <property type="entry name" value="IHF-like DNA-binding proteins"/>
    <property type="match status" value="1"/>
</dbReference>
<dbReference type="RefSeq" id="WP_304420288.1">
    <property type="nucleotide sequence ID" value="NZ_JANCMU010000002.1"/>
</dbReference>
<evidence type="ECO:0000259" key="2">
    <source>
        <dbReference type="Pfam" id="PF18291"/>
    </source>
</evidence>
<keyword evidence="1 3" id="KW-0238">DNA-binding</keyword>
<protein>
    <submittedName>
        <fullName evidence="3">DNA-binding protein</fullName>
    </submittedName>
</protein>
<dbReference type="EMBL" id="JANCMU010000002">
    <property type="protein sequence ID" value="MDG4945723.1"/>
    <property type="molecule type" value="Genomic_DNA"/>
</dbReference>
<gene>
    <name evidence="3" type="ORF">NMK71_04795</name>
</gene>
<evidence type="ECO:0000256" key="1">
    <source>
        <dbReference type="ARBA" id="ARBA00023125"/>
    </source>
</evidence>
<organism evidence="3 4">
    <name type="scientific">Profundicola chukchiensis</name>
    <dbReference type="NCBI Taxonomy" id="2961959"/>
    <lineage>
        <taxon>Bacteria</taxon>
        <taxon>Pseudomonadati</taxon>
        <taxon>Bacteroidota</taxon>
        <taxon>Flavobacteriia</taxon>
        <taxon>Flavobacteriales</taxon>
        <taxon>Weeksellaceae</taxon>
        <taxon>Profundicola</taxon>
    </lineage>
</organism>
<dbReference type="NCBIfam" id="TIGR01201">
    <property type="entry name" value="HU_rel"/>
    <property type="match status" value="1"/>
</dbReference>
<keyword evidence="4" id="KW-1185">Reference proteome</keyword>
<dbReference type="Pfam" id="PF18291">
    <property type="entry name" value="HU-HIG"/>
    <property type="match status" value="1"/>
</dbReference>
<comment type="caution">
    <text evidence="3">The sequence shown here is derived from an EMBL/GenBank/DDBJ whole genome shotgun (WGS) entry which is preliminary data.</text>
</comment>
<evidence type="ECO:0000313" key="4">
    <source>
        <dbReference type="Proteomes" id="UP001152599"/>
    </source>
</evidence>
<reference evidence="3" key="1">
    <citation type="submission" date="2022-07" db="EMBL/GenBank/DDBJ databases">
        <title>Description and genome-wide analysis of Profundicola chukchiensis gen. nov., sp. nov., marine bacteria isolated from bottom sediments of the Chukchi Sea.</title>
        <authorList>
            <person name="Romanenko L."/>
            <person name="Otstavnykh N."/>
            <person name="Kurilenko V."/>
            <person name="Eremeev V."/>
            <person name="Velansky P."/>
            <person name="Mikhailov V."/>
            <person name="Isaeva M."/>
        </authorList>
    </citation>
    <scope>NUCLEOTIDE SEQUENCE</scope>
    <source>
        <strain evidence="3">KMM 9713</strain>
    </source>
</reference>
<dbReference type="Proteomes" id="UP001152599">
    <property type="component" value="Unassembled WGS sequence"/>
</dbReference>